<keyword evidence="7" id="KW-0040">ANK repeat</keyword>
<dbReference type="Proteomes" id="UP001154078">
    <property type="component" value="Chromosome 2"/>
</dbReference>
<evidence type="ECO:0000313" key="15">
    <source>
        <dbReference type="Proteomes" id="UP001154078"/>
    </source>
</evidence>
<dbReference type="OrthoDB" id="7464126at2759"/>
<feature type="transmembrane region" description="Helical" evidence="12">
    <location>
        <begin position="565"/>
        <end position="586"/>
    </location>
</feature>
<evidence type="ECO:0000256" key="1">
    <source>
        <dbReference type="ARBA" id="ARBA00004141"/>
    </source>
</evidence>
<feature type="transmembrane region" description="Helical" evidence="12">
    <location>
        <begin position="598"/>
        <end position="618"/>
    </location>
</feature>
<dbReference type="InterPro" id="IPR052076">
    <property type="entry name" value="TRP_cation_channel"/>
</dbReference>
<proteinExistence type="predicted"/>
<keyword evidence="9 12" id="KW-0472">Membrane</keyword>
<dbReference type="PANTHER" id="PTHR47143">
    <property type="entry name" value="TRANSIENT RECEPTOR POTENTIAL CATION CHANNEL PROTEIN PAINLESS"/>
    <property type="match status" value="1"/>
</dbReference>
<evidence type="ECO:0000256" key="4">
    <source>
        <dbReference type="ARBA" id="ARBA00022692"/>
    </source>
</evidence>
<evidence type="ECO:0000256" key="10">
    <source>
        <dbReference type="ARBA" id="ARBA00023180"/>
    </source>
</evidence>
<dbReference type="SMART" id="SM00248">
    <property type="entry name" value="ANK"/>
    <property type="match status" value="9"/>
</dbReference>
<evidence type="ECO:0000256" key="7">
    <source>
        <dbReference type="ARBA" id="ARBA00023043"/>
    </source>
</evidence>
<dbReference type="PANTHER" id="PTHR47143:SF1">
    <property type="entry name" value="ION_TRANS DOMAIN-CONTAINING PROTEIN"/>
    <property type="match status" value="1"/>
</dbReference>
<evidence type="ECO:0000256" key="5">
    <source>
        <dbReference type="ARBA" id="ARBA00022737"/>
    </source>
</evidence>
<dbReference type="Pfam" id="PF00520">
    <property type="entry name" value="Ion_trans"/>
    <property type="match status" value="1"/>
</dbReference>
<name>A0A9P0AZ31_BRAAE</name>
<dbReference type="SUPFAM" id="SSF48403">
    <property type="entry name" value="Ankyrin repeat"/>
    <property type="match status" value="1"/>
</dbReference>
<evidence type="ECO:0000256" key="9">
    <source>
        <dbReference type="ARBA" id="ARBA00023136"/>
    </source>
</evidence>
<evidence type="ECO:0000256" key="6">
    <source>
        <dbReference type="ARBA" id="ARBA00022989"/>
    </source>
</evidence>
<keyword evidence="15" id="KW-1185">Reference proteome</keyword>
<evidence type="ECO:0000256" key="8">
    <source>
        <dbReference type="ARBA" id="ARBA00023065"/>
    </source>
</evidence>
<feature type="transmembrane region" description="Helical" evidence="12">
    <location>
        <begin position="639"/>
        <end position="658"/>
    </location>
</feature>
<organism evidence="14 15">
    <name type="scientific">Brassicogethes aeneus</name>
    <name type="common">Rape pollen beetle</name>
    <name type="synonym">Meligethes aeneus</name>
    <dbReference type="NCBI Taxonomy" id="1431903"/>
    <lineage>
        <taxon>Eukaryota</taxon>
        <taxon>Metazoa</taxon>
        <taxon>Ecdysozoa</taxon>
        <taxon>Arthropoda</taxon>
        <taxon>Hexapoda</taxon>
        <taxon>Insecta</taxon>
        <taxon>Pterygota</taxon>
        <taxon>Neoptera</taxon>
        <taxon>Endopterygota</taxon>
        <taxon>Coleoptera</taxon>
        <taxon>Polyphaga</taxon>
        <taxon>Cucujiformia</taxon>
        <taxon>Nitidulidae</taxon>
        <taxon>Meligethinae</taxon>
        <taxon>Brassicogethes</taxon>
    </lineage>
</organism>
<dbReference type="AlphaFoldDB" id="A0A9P0AZ31"/>
<keyword evidence="6 12" id="KW-1133">Transmembrane helix</keyword>
<keyword evidence="2" id="KW-0813">Transport</keyword>
<evidence type="ECO:0000313" key="14">
    <source>
        <dbReference type="EMBL" id="CAH0551217.1"/>
    </source>
</evidence>
<evidence type="ECO:0000256" key="12">
    <source>
        <dbReference type="SAM" id="Phobius"/>
    </source>
</evidence>
<accession>A0A9P0AZ31</accession>
<dbReference type="EMBL" id="OV121133">
    <property type="protein sequence ID" value="CAH0551217.1"/>
    <property type="molecule type" value="Genomic_DNA"/>
</dbReference>
<keyword evidence="3" id="KW-0716">Sensory transduction</keyword>
<keyword evidence="5" id="KW-0677">Repeat</keyword>
<keyword evidence="4 12" id="KW-0812">Transmembrane</keyword>
<dbReference type="GO" id="GO:0034703">
    <property type="term" value="C:cation channel complex"/>
    <property type="evidence" value="ECO:0007669"/>
    <property type="project" value="UniProtKB-ARBA"/>
</dbReference>
<dbReference type="Gene3D" id="1.25.40.20">
    <property type="entry name" value="Ankyrin repeat-containing domain"/>
    <property type="match status" value="3"/>
</dbReference>
<keyword evidence="11" id="KW-0407">Ion channel</keyword>
<dbReference type="InterPro" id="IPR002110">
    <property type="entry name" value="Ankyrin_rpt"/>
</dbReference>
<evidence type="ECO:0000256" key="11">
    <source>
        <dbReference type="ARBA" id="ARBA00023303"/>
    </source>
</evidence>
<dbReference type="PRINTS" id="PR01415">
    <property type="entry name" value="ANKYRIN"/>
</dbReference>
<feature type="transmembrane region" description="Helical" evidence="12">
    <location>
        <begin position="486"/>
        <end position="506"/>
    </location>
</feature>
<dbReference type="GO" id="GO:0005216">
    <property type="term" value="F:monoatomic ion channel activity"/>
    <property type="evidence" value="ECO:0007669"/>
    <property type="project" value="InterPro"/>
</dbReference>
<feature type="transmembrane region" description="Helical" evidence="12">
    <location>
        <begin position="526"/>
        <end position="544"/>
    </location>
</feature>
<feature type="domain" description="Ion transport" evidence="13">
    <location>
        <begin position="489"/>
        <end position="733"/>
    </location>
</feature>
<keyword evidence="10" id="KW-0325">Glycoprotein</keyword>
<reference evidence="14" key="1">
    <citation type="submission" date="2021-12" db="EMBL/GenBank/DDBJ databases">
        <authorList>
            <person name="King R."/>
        </authorList>
    </citation>
    <scope>NUCLEOTIDE SEQUENCE</scope>
</reference>
<dbReference type="Pfam" id="PF12796">
    <property type="entry name" value="Ank_2"/>
    <property type="match status" value="3"/>
</dbReference>
<evidence type="ECO:0000259" key="13">
    <source>
        <dbReference type="Pfam" id="PF00520"/>
    </source>
</evidence>
<comment type="subcellular location">
    <subcellularLocation>
        <location evidence="1">Membrane</location>
        <topology evidence="1">Multi-pass membrane protein</topology>
    </subcellularLocation>
</comment>
<keyword evidence="8" id="KW-0406">Ion transport</keyword>
<feature type="transmembrane region" description="Helical" evidence="12">
    <location>
        <begin position="702"/>
        <end position="724"/>
    </location>
</feature>
<evidence type="ECO:0000256" key="3">
    <source>
        <dbReference type="ARBA" id="ARBA00022606"/>
    </source>
</evidence>
<evidence type="ECO:0000256" key="2">
    <source>
        <dbReference type="ARBA" id="ARBA00022448"/>
    </source>
</evidence>
<gene>
    <name evidence="14" type="ORF">MELIAE_LOCUS3881</name>
</gene>
<dbReference type="Pfam" id="PF00023">
    <property type="entry name" value="Ank"/>
    <property type="match status" value="2"/>
</dbReference>
<protein>
    <recommendedName>
        <fullName evidence="13">Ion transport domain-containing protein</fullName>
    </recommendedName>
</protein>
<dbReference type="InterPro" id="IPR036770">
    <property type="entry name" value="Ankyrin_rpt-contain_sf"/>
</dbReference>
<dbReference type="InterPro" id="IPR005821">
    <property type="entry name" value="Ion_trans_dom"/>
</dbReference>
<sequence>MLEPKNTTITFPTEEPMIRWVDDEENDANEEDVSSISSEVESYCNIEQISKKKQVQFIWEEQTILETLKCLPDFENLKDIDNNNNNSKEILEKNKVSILLLSAWYGKLSILNEVLKSGVNLDSTDAEGRTALHLAALKGHADCLKLLLEWGSNIDIWDNNNKVTPLHCAASIGNVCCLRQLILNGANVNAGLNNKSPLHYAVQSRAIECVRELLENRAIPNTTQVFSEAPLHIAASLGASDIIKELIIHEAAVNVQCGTEKVTPLHLAAEDGDFECVRLLLEAGAEVTLCNHKLQTPLHLAALSQCTETMNILIKHGADVNASDIDGRTPLHSSIVKVSRSCEGVRLLVNSGANVNKKDIFGYTPLHLAALNEFSHCIMILINHGGDVTLRTNGGSSVLTFITRKTPDVIPKYISKFDQAIKLNDHEIGDVDCEVKLDFRVLVPTLGQKESDLLLSFVEVGHREVLKHPLCETFLFLKWHKRIRKFFLFSLFFHLMFVTLFTTYIIEVYRCPPKEDPGKSEICKTTSSVIVMGYFLLFLNFLFMCKELFQIAQSWLSYLKRWENWLQWLLIISIFLCVQPKTALIVNISVELDDWQHNVAATGIFFAWVELMMIVGRFPMFGLHVQMFTTVSVNFAKFLLAYFCLFIAFALSFGVLFSNYKSFKDLKLVIIKVIIMMSGELEYEDVFFDDIYPIQYPGTAHLMYLTFVLLVTVILANLMVGLAVSDIQGLQQSAGLDRLVRQAELIGYLESMLFSRLLNFIPYKFMFFLQKQALLLKSQYHWALYIKPNDPREERIPKELIQNIYQLVIEKKEKPKGRRTKNNSHSSYTISPCVSRINSVYGTQTNQKSLKREIEEISKEFQDVFKVLKQKLDKISSQITDSKLK</sequence>